<reference evidence="1" key="2">
    <citation type="submission" date="2025-09" db="UniProtKB">
        <authorList>
            <consortium name="Ensembl"/>
        </authorList>
    </citation>
    <scope>IDENTIFICATION</scope>
</reference>
<protein>
    <submittedName>
        <fullName evidence="1">Uncharacterized protein</fullName>
    </submittedName>
</protein>
<accession>A0A674JKY4</accession>
<dbReference type="GeneTree" id="ENSGT00960000191864"/>
<proteinExistence type="predicted"/>
<dbReference type="Ensembl" id="ENSTMTT00000022793.1">
    <property type="protein sequence ID" value="ENSTMTP00000022010.1"/>
    <property type="gene ID" value="ENSTMTG00000016078.1"/>
</dbReference>
<name>A0A674JKY4_9SAUR</name>
<sequence>MAHQLYGNTTLGTGCKFRSNNVEFRKVTDLVKAVKMKTAACDGKILAPTLQNE</sequence>
<reference evidence="1" key="1">
    <citation type="submission" date="2025-08" db="UniProtKB">
        <authorList>
            <consortium name="Ensembl"/>
        </authorList>
    </citation>
    <scope>IDENTIFICATION</scope>
</reference>
<dbReference type="Proteomes" id="UP000472274">
    <property type="component" value="Unplaced"/>
</dbReference>
<keyword evidence="2" id="KW-1185">Reference proteome</keyword>
<organism evidence="1 2">
    <name type="scientific">Terrapene triunguis</name>
    <name type="common">Three-toed box turtle</name>
    <dbReference type="NCBI Taxonomy" id="2587831"/>
    <lineage>
        <taxon>Eukaryota</taxon>
        <taxon>Metazoa</taxon>
        <taxon>Chordata</taxon>
        <taxon>Craniata</taxon>
        <taxon>Vertebrata</taxon>
        <taxon>Euteleostomi</taxon>
        <taxon>Archelosauria</taxon>
        <taxon>Testudinata</taxon>
        <taxon>Testudines</taxon>
        <taxon>Cryptodira</taxon>
        <taxon>Durocryptodira</taxon>
        <taxon>Testudinoidea</taxon>
        <taxon>Emydidae</taxon>
        <taxon>Terrapene</taxon>
    </lineage>
</organism>
<evidence type="ECO:0000313" key="1">
    <source>
        <dbReference type="Ensembl" id="ENSTMTP00000022010.1"/>
    </source>
</evidence>
<dbReference type="InParanoid" id="A0A674JKY4"/>
<dbReference type="AlphaFoldDB" id="A0A674JKY4"/>
<evidence type="ECO:0000313" key="2">
    <source>
        <dbReference type="Proteomes" id="UP000472274"/>
    </source>
</evidence>